<dbReference type="GeneID" id="28765831"/>
<evidence type="ECO:0000313" key="2">
    <source>
        <dbReference type="Proteomes" id="UP000077069"/>
    </source>
</evidence>
<keyword evidence="2" id="KW-1185">Reference proteome</keyword>
<name>A0A177CV30_9PLEO</name>
<protein>
    <submittedName>
        <fullName evidence="1">Uncharacterized protein</fullName>
    </submittedName>
</protein>
<sequence length="138" mass="15731">MESRLLKLAGELRNHIYELVAADGLPVTVKHVGDDGSPGKGTFAGLTRTCRQIRTECLPVYRQYARISIHYEDLVQWTRLQSVLVHELHVQISKHHRELNRVDWLPIIRARAISLSSQGPSNSPFRTKVHFAEQGLKD</sequence>
<dbReference type="Proteomes" id="UP000077069">
    <property type="component" value="Unassembled WGS sequence"/>
</dbReference>
<organism evidence="1 2">
    <name type="scientific">Paraphaeosphaeria sporulosa</name>
    <dbReference type="NCBI Taxonomy" id="1460663"/>
    <lineage>
        <taxon>Eukaryota</taxon>
        <taxon>Fungi</taxon>
        <taxon>Dikarya</taxon>
        <taxon>Ascomycota</taxon>
        <taxon>Pezizomycotina</taxon>
        <taxon>Dothideomycetes</taxon>
        <taxon>Pleosporomycetidae</taxon>
        <taxon>Pleosporales</taxon>
        <taxon>Massarineae</taxon>
        <taxon>Didymosphaeriaceae</taxon>
        <taxon>Paraphaeosphaeria</taxon>
    </lineage>
</organism>
<reference evidence="1 2" key="1">
    <citation type="submission" date="2016-05" db="EMBL/GenBank/DDBJ databases">
        <title>Comparative analysis of secretome profiles of manganese(II)-oxidizing ascomycete fungi.</title>
        <authorList>
            <consortium name="DOE Joint Genome Institute"/>
            <person name="Zeiner C.A."/>
            <person name="Purvine S.O."/>
            <person name="Zink E.M."/>
            <person name="Wu S."/>
            <person name="Pasa-Tolic L."/>
            <person name="Chaput D.L."/>
            <person name="Haridas S."/>
            <person name="Grigoriev I.V."/>
            <person name="Santelli C.M."/>
            <person name="Hansel C.M."/>
        </authorList>
    </citation>
    <scope>NUCLEOTIDE SEQUENCE [LARGE SCALE GENOMIC DNA]</scope>
    <source>
        <strain evidence="1 2">AP3s5-JAC2a</strain>
    </source>
</reference>
<dbReference type="InParanoid" id="A0A177CV30"/>
<gene>
    <name evidence="1" type="ORF">CC84DRAFT_1211044</name>
</gene>
<dbReference type="AlphaFoldDB" id="A0A177CV30"/>
<dbReference type="OrthoDB" id="3650679at2759"/>
<proteinExistence type="predicted"/>
<dbReference type="RefSeq" id="XP_018041748.1">
    <property type="nucleotide sequence ID" value="XM_018182345.1"/>
</dbReference>
<evidence type="ECO:0000313" key="1">
    <source>
        <dbReference type="EMBL" id="OAG11383.1"/>
    </source>
</evidence>
<accession>A0A177CV30</accession>
<dbReference type="EMBL" id="KV441548">
    <property type="protein sequence ID" value="OAG11383.1"/>
    <property type="molecule type" value="Genomic_DNA"/>
</dbReference>